<evidence type="ECO:0000313" key="1">
    <source>
        <dbReference type="EMBL" id="EDR03454.1"/>
    </source>
</evidence>
<organism evidence="2">
    <name type="scientific">Laccaria bicolor (strain S238N-H82 / ATCC MYA-4686)</name>
    <name type="common">Bicoloured deceiver</name>
    <name type="synonym">Laccaria laccata var. bicolor</name>
    <dbReference type="NCBI Taxonomy" id="486041"/>
    <lineage>
        <taxon>Eukaryota</taxon>
        <taxon>Fungi</taxon>
        <taxon>Dikarya</taxon>
        <taxon>Basidiomycota</taxon>
        <taxon>Agaricomycotina</taxon>
        <taxon>Agaricomycetes</taxon>
        <taxon>Agaricomycetidae</taxon>
        <taxon>Agaricales</taxon>
        <taxon>Agaricineae</taxon>
        <taxon>Hydnangiaceae</taxon>
        <taxon>Laccaria</taxon>
    </lineage>
</organism>
<dbReference type="AlphaFoldDB" id="B0DPH8"/>
<dbReference type="EMBL" id="DS547124">
    <property type="protein sequence ID" value="EDR03454.1"/>
    <property type="molecule type" value="Genomic_DNA"/>
</dbReference>
<dbReference type="InParanoid" id="B0DPH8"/>
<evidence type="ECO:0000313" key="2">
    <source>
        <dbReference type="Proteomes" id="UP000001194"/>
    </source>
</evidence>
<sequence length="697" mass="74648">MHHRSAAENPKTCKSEPSSFRHRFQQIFCVSFNIPACAKRRQSSDHRKFLHTTNFFHIHPNIDADTFLTLRKEEVGGTSGIFFNAECIIYFSLPVNFLGLVFNDTDVWYMRKRVNFTPLIQWKRAMAAREGISGVFRGSVQACSTEARGQQQELNHACHLAFSRRCLRSHLTVAPSFFLAPTCKIMFSVTLFLLPFFCAAVQATNDWSKPCVGGECFYDLPASKGVSGTMRIWGSSDAISDITAAAGWFILGCDNDALAQDIRLVCDSEHTNSAHCAHLYRSVGAVGKIVRLPENCGRNPFARVSKAWVHQDQSLPSDIAKRFTRRDGSTPEVQGLSLDTNFDAIDPSQTGEVNIAIQGANVPNKNGNLTITPPTPARRSSRIHRRGLLSFIENAFNSFNSFDKTVIKNLLPIDISKDFPILDQSLSCSGFSASVKADAVAKAHAVISIGVATAGTIVPPNLSEFGLFVGMEATLDGTLSLAGSASVVWSCLLGTADSGLIDLFSVGIPGLDFPGVLTIGPTFKIQGRATASLNLALNTTVDLSYTIQNAKLFFPSSANHQSGLTFNPGESPLKLSVDPKASATGTITAHLIPRVDLGISGMNGLAKATVFLNLDASATTTLSVTGGASTEVSTSSSDNNGITTSVNGCADVGAGFDVNAGADGSFFGVFDQSASVALFKMFGNGSADSQASSRPWF</sequence>
<name>B0DPH8_LACBS</name>
<proteinExistence type="predicted"/>
<dbReference type="GeneID" id="6081618"/>
<keyword evidence="2" id="KW-1185">Reference proteome</keyword>
<dbReference type="Proteomes" id="UP000001194">
    <property type="component" value="Unassembled WGS sequence"/>
</dbReference>
<accession>B0DPH8</accession>
<dbReference type="KEGG" id="lbc:LACBIDRAFT_331444"/>
<dbReference type="OrthoDB" id="73875at2759"/>
<protein>
    <submittedName>
        <fullName evidence="1">Predicted protein</fullName>
    </submittedName>
</protein>
<dbReference type="HOGENOM" id="CLU_022145_0_0_1"/>
<gene>
    <name evidence="1" type="ORF">LACBIDRAFT_331444</name>
</gene>
<dbReference type="RefSeq" id="XP_001885910.1">
    <property type="nucleotide sequence ID" value="XM_001885875.1"/>
</dbReference>
<reference evidence="1 2" key="1">
    <citation type="journal article" date="2008" name="Nature">
        <title>The genome of Laccaria bicolor provides insights into mycorrhizal symbiosis.</title>
        <authorList>
            <person name="Martin F."/>
            <person name="Aerts A."/>
            <person name="Ahren D."/>
            <person name="Brun A."/>
            <person name="Danchin E.G.J."/>
            <person name="Duchaussoy F."/>
            <person name="Gibon J."/>
            <person name="Kohler A."/>
            <person name="Lindquist E."/>
            <person name="Pereda V."/>
            <person name="Salamov A."/>
            <person name="Shapiro H.J."/>
            <person name="Wuyts J."/>
            <person name="Blaudez D."/>
            <person name="Buee M."/>
            <person name="Brokstein P."/>
            <person name="Canbaeck B."/>
            <person name="Cohen D."/>
            <person name="Courty P.E."/>
            <person name="Coutinho P.M."/>
            <person name="Delaruelle C."/>
            <person name="Detter J.C."/>
            <person name="Deveau A."/>
            <person name="DiFazio S."/>
            <person name="Duplessis S."/>
            <person name="Fraissinet-Tachet L."/>
            <person name="Lucic E."/>
            <person name="Frey-Klett P."/>
            <person name="Fourrey C."/>
            <person name="Feussner I."/>
            <person name="Gay G."/>
            <person name="Grimwood J."/>
            <person name="Hoegger P.J."/>
            <person name="Jain P."/>
            <person name="Kilaru S."/>
            <person name="Labbe J."/>
            <person name="Lin Y.C."/>
            <person name="Legue V."/>
            <person name="Le Tacon F."/>
            <person name="Marmeisse R."/>
            <person name="Melayah D."/>
            <person name="Montanini B."/>
            <person name="Muratet M."/>
            <person name="Nehls U."/>
            <person name="Niculita-Hirzel H."/>
            <person name="Oudot-Le Secq M.P."/>
            <person name="Peter M."/>
            <person name="Quesneville H."/>
            <person name="Rajashekar B."/>
            <person name="Reich M."/>
            <person name="Rouhier N."/>
            <person name="Schmutz J."/>
            <person name="Yin T."/>
            <person name="Chalot M."/>
            <person name="Henrissat B."/>
            <person name="Kuees U."/>
            <person name="Lucas S."/>
            <person name="Van de Peer Y."/>
            <person name="Podila G.K."/>
            <person name="Polle A."/>
            <person name="Pukkila P.J."/>
            <person name="Richardson P.M."/>
            <person name="Rouze P."/>
            <person name="Sanders I.R."/>
            <person name="Stajich J.E."/>
            <person name="Tunlid A."/>
            <person name="Tuskan G."/>
            <person name="Grigoriev I.V."/>
        </authorList>
    </citation>
    <scope>NUCLEOTIDE SEQUENCE [LARGE SCALE GENOMIC DNA]</scope>
    <source>
        <strain evidence="2">S238N-H82 / ATCC MYA-4686</strain>
    </source>
</reference>